<proteinExistence type="inferred from homology"/>
<evidence type="ECO:0000259" key="4">
    <source>
        <dbReference type="Pfam" id="PF25954"/>
    </source>
</evidence>
<dbReference type="Gene3D" id="2.40.50.100">
    <property type="match status" value="1"/>
</dbReference>
<dbReference type="InterPro" id="IPR006143">
    <property type="entry name" value="RND_pump_MFP"/>
</dbReference>
<dbReference type="Pfam" id="PF25954">
    <property type="entry name" value="Beta-barrel_RND_2"/>
    <property type="match status" value="1"/>
</dbReference>
<feature type="coiled-coil region" evidence="2">
    <location>
        <begin position="147"/>
        <end position="174"/>
    </location>
</feature>
<gene>
    <name evidence="6" type="ORF">SCD90_11260</name>
</gene>
<dbReference type="PANTHER" id="PTHR30469">
    <property type="entry name" value="MULTIDRUG RESISTANCE PROTEIN MDTA"/>
    <property type="match status" value="1"/>
</dbReference>
<protein>
    <submittedName>
        <fullName evidence="6">Efflux RND transporter periplasmic adaptor subunit</fullName>
    </submittedName>
</protein>
<evidence type="ECO:0000259" key="5">
    <source>
        <dbReference type="Pfam" id="PF25989"/>
    </source>
</evidence>
<name>A0ABU4RP92_9HYPH</name>
<dbReference type="Gene3D" id="1.10.287.470">
    <property type="entry name" value="Helix hairpin bin"/>
    <property type="match status" value="1"/>
</dbReference>
<dbReference type="Proteomes" id="UP001274321">
    <property type="component" value="Unassembled WGS sequence"/>
</dbReference>
<dbReference type="Gene3D" id="2.40.420.20">
    <property type="match status" value="1"/>
</dbReference>
<accession>A0ABU4RP92</accession>
<evidence type="ECO:0000256" key="2">
    <source>
        <dbReference type="SAM" id="Coils"/>
    </source>
</evidence>
<dbReference type="SUPFAM" id="SSF111369">
    <property type="entry name" value="HlyD-like secretion proteins"/>
    <property type="match status" value="1"/>
</dbReference>
<feature type="domain" description="YknX-like C-terminal permuted SH3-like" evidence="5">
    <location>
        <begin position="289"/>
        <end position="356"/>
    </location>
</feature>
<keyword evidence="2" id="KW-0175">Coiled coil</keyword>
<evidence type="ECO:0000313" key="7">
    <source>
        <dbReference type="Proteomes" id="UP001274321"/>
    </source>
</evidence>
<dbReference type="InterPro" id="IPR058625">
    <property type="entry name" value="MdtA-like_BSH"/>
</dbReference>
<comment type="caution">
    <text evidence="6">The sequence shown here is derived from an EMBL/GenBank/DDBJ whole genome shotgun (WGS) entry which is preliminary data.</text>
</comment>
<evidence type="ECO:0000256" key="1">
    <source>
        <dbReference type="ARBA" id="ARBA00009477"/>
    </source>
</evidence>
<feature type="domain" description="Multidrug resistance protein MdtA-like barrel-sandwich hybrid" evidence="3">
    <location>
        <begin position="76"/>
        <end position="199"/>
    </location>
</feature>
<dbReference type="RefSeq" id="WP_319844769.1">
    <property type="nucleotide sequence ID" value="NZ_JAXAFJ010000006.1"/>
</dbReference>
<dbReference type="EMBL" id="JAXAFJ010000006">
    <property type="protein sequence ID" value="MDX6806642.1"/>
    <property type="molecule type" value="Genomic_DNA"/>
</dbReference>
<dbReference type="NCBIfam" id="TIGR01730">
    <property type="entry name" value="RND_mfp"/>
    <property type="match status" value="1"/>
</dbReference>
<dbReference type="InterPro" id="IPR058637">
    <property type="entry name" value="YknX-like_C"/>
</dbReference>
<dbReference type="InterPro" id="IPR058792">
    <property type="entry name" value="Beta-barrel_RND_2"/>
</dbReference>
<dbReference type="Pfam" id="PF25989">
    <property type="entry name" value="YknX_C"/>
    <property type="match status" value="1"/>
</dbReference>
<dbReference type="PANTHER" id="PTHR30469:SF11">
    <property type="entry name" value="BLL4320 PROTEIN"/>
    <property type="match status" value="1"/>
</dbReference>
<feature type="domain" description="CusB-like beta-barrel" evidence="4">
    <location>
        <begin position="210"/>
        <end position="283"/>
    </location>
</feature>
<comment type="similarity">
    <text evidence="1">Belongs to the membrane fusion protein (MFP) (TC 8.A.1) family.</text>
</comment>
<sequence length="363" mass="38267">MQKTMIAIAGMLLAVVTVYGVLKWQDGDLPWSQASASPAQEQNAPRRAAPVEVALSKAGVARTELNSIGTLVSDESVAIASEVAGRISEILFKEGQPVKAGQVLVKLDDAFARADLATADAAFDLAQSNLQRATSLSRSGAGTGRALDEAQAARASAQAQRELARVRLDKMEIRAPFAGVVGLRTVSEGAYAQIGQTLVNLEKIDTLKLDFRLPEVNLQDVAVGMTVTVTADAFPGEKFTGSIFAIDPLVDVNGRAVRIRARLDNVGARLRPGLFARVTVQGKDRGQVVMVPEGAVVPRGQETFVYRVADGQAQETRVKLGRRMAGSVEVVEGLAADTQIVTAGQGRLRNGASVEVVSSAGPV</sequence>
<keyword evidence="7" id="KW-1185">Reference proteome</keyword>
<evidence type="ECO:0000259" key="3">
    <source>
        <dbReference type="Pfam" id="PF25917"/>
    </source>
</evidence>
<reference evidence="6 7" key="1">
    <citation type="submission" date="2023-11" db="EMBL/GenBank/DDBJ databases">
        <authorList>
            <person name="Bao R."/>
        </authorList>
    </citation>
    <scope>NUCLEOTIDE SEQUENCE [LARGE SCALE GENOMIC DNA]</scope>
    <source>
        <strain evidence="6 7">PJ23</strain>
    </source>
</reference>
<dbReference type="Gene3D" id="2.40.30.170">
    <property type="match status" value="1"/>
</dbReference>
<evidence type="ECO:0000313" key="6">
    <source>
        <dbReference type="EMBL" id="MDX6806642.1"/>
    </source>
</evidence>
<dbReference type="Pfam" id="PF25917">
    <property type="entry name" value="BSH_RND"/>
    <property type="match status" value="1"/>
</dbReference>
<organism evidence="6 7">
    <name type="scientific">Terrihabitans rhizophilus</name>
    <dbReference type="NCBI Taxonomy" id="3092662"/>
    <lineage>
        <taxon>Bacteria</taxon>
        <taxon>Pseudomonadati</taxon>
        <taxon>Pseudomonadota</taxon>
        <taxon>Alphaproteobacteria</taxon>
        <taxon>Hyphomicrobiales</taxon>
        <taxon>Terrihabitans</taxon>
    </lineage>
</organism>